<accession>A0A6C0J5I2</accession>
<dbReference type="Pfam" id="PF19251">
    <property type="entry name" value="DUF5899"/>
    <property type="match status" value="1"/>
</dbReference>
<evidence type="ECO:0000313" key="2">
    <source>
        <dbReference type="EMBL" id="QHT99876.1"/>
    </source>
</evidence>
<dbReference type="EMBL" id="MN740318">
    <property type="protein sequence ID" value="QHT99876.1"/>
    <property type="molecule type" value="Genomic_DNA"/>
</dbReference>
<sequence length="379" mass="41380">MEFVLLMGLASLGYALANKKGPVTSTDEEDGQIDPKETFMNPQGFEMGQVELVQDPTGHNNMVPFFGANMTQSMYSGATESMLDKYTGQGVNTFHHKEEAPAFFKPEAGNGNPWGAQIETDFEQSRQVTSQRMANVFPVERVNVGPGVNDGYTNLPSGGYQQDAMRDYALPKTTDETRVATKPKLTYEGEVVPGAHFITEMGLQAPVKKNKPDRYAVLGMEHVNTTTGQQMASAIYPETLMKEQNRANTSTEFKGPAESAAGGYLSYIRAFTEPYQEFMKLTVEGRPTPGGPVAGKGVQAGPESYAVTTHRNEDIFTNVRGFEAPLFSQGGQAPQAAQQGSVRYTEPLKQDYNVERNNMPGLLDAFNSNPYTQSLTSSA</sequence>
<dbReference type="InterPro" id="IPR045418">
    <property type="entry name" value="P2_DUF5899"/>
</dbReference>
<feature type="domain" description="DUF5899" evidence="1">
    <location>
        <begin position="125"/>
        <end position="242"/>
    </location>
</feature>
<name>A0A6C0J5I2_9ZZZZ</name>
<dbReference type="AlphaFoldDB" id="A0A6C0J5I2"/>
<protein>
    <recommendedName>
        <fullName evidence="1">DUF5899 domain-containing protein</fullName>
    </recommendedName>
</protein>
<evidence type="ECO:0000259" key="1">
    <source>
        <dbReference type="Pfam" id="PF19251"/>
    </source>
</evidence>
<organism evidence="2">
    <name type="scientific">viral metagenome</name>
    <dbReference type="NCBI Taxonomy" id="1070528"/>
    <lineage>
        <taxon>unclassified sequences</taxon>
        <taxon>metagenomes</taxon>
        <taxon>organismal metagenomes</taxon>
    </lineage>
</organism>
<proteinExistence type="predicted"/>
<reference evidence="2" key="1">
    <citation type="journal article" date="2020" name="Nature">
        <title>Giant virus diversity and host interactions through global metagenomics.</title>
        <authorList>
            <person name="Schulz F."/>
            <person name="Roux S."/>
            <person name="Paez-Espino D."/>
            <person name="Jungbluth S."/>
            <person name="Walsh D.A."/>
            <person name="Denef V.J."/>
            <person name="McMahon K.D."/>
            <person name="Konstantinidis K.T."/>
            <person name="Eloe-Fadrosh E.A."/>
            <person name="Kyrpides N.C."/>
            <person name="Woyke T."/>
        </authorList>
    </citation>
    <scope>NUCLEOTIDE SEQUENCE</scope>
    <source>
        <strain evidence="2">GVMAG-M-3300025778-1</strain>
    </source>
</reference>